<dbReference type="SMART" id="SM00849">
    <property type="entry name" value="Lactamase_B"/>
    <property type="match status" value="1"/>
</dbReference>
<evidence type="ECO:0000313" key="3">
    <source>
        <dbReference type="Proteomes" id="UP001203058"/>
    </source>
</evidence>
<feature type="domain" description="Metallo-beta-lactamase" evidence="1">
    <location>
        <begin position="72"/>
        <end position="262"/>
    </location>
</feature>
<name>A0ABS9VN60_9SPHN</name>
<dbReference type="InterPro" id="IPR050855">
    <property type="entry name" value="NDM-1-like"/>
</dbReference>
<dbReference type="NCBIfam" id="NF033105">
    <property type="entry name" value="bla_subclass_B3"/>
    <property type="match status" value="1"/>
</dbReference>
<sequence>MFASLLALALAGSGQPITIPLGKTPPHVEAPRAPMQTAGPAWALACKDSDDWERPAPPVRIHANTYMVGTCGITSILITGTDGDILIDGGTEADADIIANNIQNLGFKLSDVRIILHSHEHFDHVGGIARLQQLSGAQLYASPEAAKVFETGTAGIGDPQAGMHKPFPTAHVDRIIHDGQPVRLGNLYLTPMTTPGHTSGALSWHWVACDGGVCRTIVYADSLTPVSRDDYRFSEHPAYVAAYRASLAKVRKEDCEILLTPHPSASNMRDRFVGLAPLEDENACRDYADKMSKALDERLAKEAAKK</sequence>
<dbReference type="InterPro" id="IPR001279">
    <property type="entry name" value="Metallo-B-lactamas"/>
</dbReference>
<evidence type="ECO:0000259" key="1">
    <source>
        <dbReference type="SMART" id="SM00849"/>
    </source>
</evidence>
<dbReference type="PANTHER" id="PTHR42951">
    <property type="entry name" value="METALLO-BETA-LACTAMASE DOMAIN-CONTAINING"/>
    <property type="match status" value="1"/>
</dbReference>
<dbReference type="RefSeq" id="WP_241447209.1">
    <property type="nucleotide sequence ID" value="NZ_JAKZHW010000001.1"/>
</dbReference>
<protein>
    <submittedName>
        <fullName evidence="2">Subclass B3 metallo-beta-lactamase</fullName>
    </submittedName>
</protein>
<evidence type="ECO:0000313" key="2">
    <source>
        <dbReference type="EMBL" id="MCH8616410.1"/>
    </source>
</evidence>
<keyword evidence="3" id="KW-1185">Reference proteome</keyword>
<organism evidence="2 3">
    <name type="scientific">Sphingomonas telluris</name>
    <dbReference type="NCBI Taxonomy" id="2907998"/>
    <lineage>
        <taxon>Bacteria</taxon>
        <taxon>Pseudomonadati</taxon>
        <taxon>Pseudomonadota</taxon>
        <taxon>Alphaproteobacteria</taxon>
        <taxon>Sphingomonadales</taxon>
        <taxon>Sphingomonadaceae</taxon>
        <taxon>Sphingomonas</taxon>
    </lineage>
</organism>
<dbReference type="InterPro" id="IPR036866">
    <property type="entry name" value="RibonucZ/Hydroxyglut_hydro"/>
</dbReference>
<dbReference type="Gene3D" id="3.60.15.10">
    <property type="entry name" value="Ribonuclease Z/Hydroxyacylglutathione hydrolase-like"/>
    <property type="match status" value="1"/>
</dbReference>
<reference evidence="2 3" key="1">
    <citation type="submission" date="2022-03" db="EMBL/GenBank/DDBJ databases">
        <authorList>
            <person name="Jo J.-H."/>
            <person name="Im W.-T."/>
        </authorList>
    </citation>
    <scope>NUCLEOTIDE SEQUENCE [LARGE SCALE GENOMIC DNA]</scope>
    <source>
        <strain evidence="2 3">SM33</strain>
    </source>
</reference>
<dbReference type="PANTHER" id="PTHR42951:SF17">
    <property type="entry name" value="METALLO-BETA-LACTAMASE DOMAIN-CONTAINING PROTEIN"/>
    <property type="match status" value="1"/>
</dbReference>
<dbReference type="Proteomes" id="UP001203058">
    <property type="component" value="Unassembled WGS sequence"/>
</dbReference>
<accession>A0ABS9VN60</accession>
<dbReference type="EMBL" id="JAKZHW010000001">
    <property type="protein sequence ID" value="MCH8616410.1"/>
    <property type="molecule type" value="Genomic_DNA"/>
</dbReference>
<dbReference type="CDD" id="cd16315">
    <property type="entry name" value="EVM-1-like_MBL-B3"/>
    <property type="match status" value="1"/>
</dbReference>
<dbReference type="SUPFAM" id="SSF56281">
    <property type="entry name" value="Metallo-hydrolase/oxidoreductase"/>
    <property type="match status" value="1"/>
</dbReference>
<gene>
    <name evidence="2" type="primary">bla</name>
    <name evidence="2" type="ORF">LZ016_09895</name>
</gene>
<proteinExistence type="predicted"/>
<comment type="caution">
    <text evidence="2">The sequence shown here is derived from an EMBL/GenBank/DDBJ whole genome shotgun (WGS) entry which is preliminary data.</text>
</comment>
<dbReference type="Pfam" id="PF00753">
    <property type="entry name" value="Lactamase_B"/>
    <property type="match status" value="1"/>
</dbReference>
<dbReference type="NCBIfam" id="NF012229">
    <property type="entry name" value="bla_class_B_core"/>
    <property type="match status" value="1"/>
</dbReference>